<dbReference type="UniPathway" id="UPA00143"/>
<proteinExistence type="predicted"/>
<evidence type="ECO:0000256" key="1">
    <source>
        <dbReference type="ARBA" id="ARBA00002668"/>
    </source>
</evidence>
<dbReference type="InterPro" id="IPR011333">
    <property type="entry name" value="SKP1/BTB/POZ_sf"/>
</dbReference>
<comment type="pathway">
    <text evidence="2">Protein modification; protein ubiquitination.</text>
</comment>
<evidence type="ECO:0000256" key="4">
    <source>
        <dbReference type="SAM" id="MobiDB-lite"/>
    </source>
</evidence>
<dbReference type="Gene3D" id="3.30.710.10">
    <property type="entry name" value="Potassium Channel Kv1.1, Chain A"/>
    <property type="match status" value="1"/>
</dbReference>
<dbReference type="Proteomes" id="UP000283530">
    <property type="component" value="Unassembled WGS sequence"/>
</dbReference>
<comment type="caution">
    <text evidence="7">The sequence shown here is derived from an EMBL/GenBank/DDBJ whole genome shotgun (WGS) entry which is preliminary data.</text>
</comment>
<dbReference type="GO" id="GO:0016567">
    <property type="term" value="P:protein ubiquitination"/>
    <property type="evidence" value="ECO:0007669"/>
    <property type="project" value="UniProtKB-UniPathway"/>
</dbReference>
<evidence type="ECO:0000259" key="5">
    <source>
        <dbReference type="Pfam" id="PF00651"/>
    </source>
</evidence>
<organism evidence="7 8">
    <name type="scientific">Cinnamomum micranthum f. kanehirae</name>
    <dbReference type="NCBI Taxonomy" id="337451"/>
    <lineage>
        <taxon>Eukaryota</taxon>
        <taxon>Viridiplantae</taxon>
        <taxon>Streptophyta</taxon>
        <taxon>Embryophyta</taxon>
        <taxon>Tracheophyta</taxon>
        <taxon>Spermatophyta</taxon>
        <taxon>Magnoliopsida</taxon>
        <taxon>Magnoliidae</taxon>
        <taxon>Laurales</taxon>
        <taxon>Lauraceae</taxon>
        <taxon>Cinnamomum</taxon>
    </lineage>
</organism>
<dbReference type="SUPFAM" id="SSF54695">
    <property type="entry name" value="POZ domain"/>
    <property type="match status" value="1"/>
</dbReference>
<evidence type="ECO:0000256" key="3">
    <source>
        <dbReference type="ARBA" id="ARBA00022786"/>
    </source>
</evidence>
<feature type="domain" description="At3g05675-like ankyrin-like" evidence="6">
    <location>
        <begin position="275"/>
        <end position="512"/>
    </location>
</feature>
<feature type="domain" description="BTB" evidence="5">
    <location>
        <begin position="134"/>
        <end position="232"/>
    </location>
</feature>
<dbReference type="InterPro" id="IPR000210">
    <property type="entry name" value="BTB/POZ_dom"/>
</dbReference>
<dbReference type="InterPro" id="IPR058039">
    <property type="entry name" value="At3g05675-like_ankyrin"/>
</dbReference>
<dbReference type="Pfam" id="PF25553">
    <property type="entry name" value="BTB-POZ_ANK-like"/>
    <property type="match status" value="1"/>
</dbReference>
<dbReference type="AlphaFoldDB" id="A0A3S3PVI2"/>
<name>A0A3S3PVI2_9MAGN</name>
<comment type="function">
    <text evidence="1">May act as a substrate-specific adapter of an E3 ubiquitin-protein ligase complex (CUL3-RBX1-BTB) which mediates the ubiquitination and subsequent proteasomal degradation of target proteins.</text>
</comment>
<dbReference type="PANTHER" id="PTHR31060">
    <property type="entry name" value="OSJNBA0011J08.25 PROTEIN-RELATED"/>
    <property type="match status" value="1"/>
</dbReference>
<gene>
    <name evidence="7" type="ORF">CKAN_00256400</name>
</gene>
<accession>A0A3S3PVI2</accession>
<dbReference type="EMBL" id="QPKB01000001">
    <property type="protein sequence ID" value="RWR74241.1"/>
    <property type="molecule type" value="Genomic_DNA"/>
</dbReference>
<dbReference type="PANTHER" id="PTHR31060:SF5">
    <property type="entry name" value="PRLI-INTERACTING FACTOR G, PUTATIVE, EXPRESSED-RELATED"/>
    <property type="match status" value="1"/>
</dbReference>
<evidence type="ECO:0000313" key="8">
    <source>
        <dbReference type="Proteomes" id="UP000283530"/>
    </source>
</evidence>
<evidence type="ECO:0000256" key="2">
    <source>
        <dbReference type="ARBA" id="ARBA00004906"/>
    </source>
</evidence>
<protein>
    <submittedName>
        <fullName evidence="7">BTB/POZ domain-containing-like protein</fullName>
    </submittedName>
</protein>
<feature type="region of interest" description="Disordered" evidence="4">
    <location>
        <begin position="43"/>
        <end position="78"/>
    </location>
</feature>
<evidence type="ECO:0000313" key="7">
    <source>
        <dbReference type="EMBL" id="RWR74241.1"/>
    </source>
</evidence>
<keyword evidence="8" id="KW-1185">Reference proteome</keyword>
<dbReference type="OrthoDB" id="1855062at2759"/>
<dbReference type="InterPro" id="IPR038920">
    <property type="entry name" value="At3g05675-like"/>
</dbReference>
<evidence type="ECO:0000259" key="6">
    <source>
        <dbReference type="Pfam" id="PF25553"/>
    </source>
</evidence>
<sequence>MADCRIKKVERKRPKIANAPIAITPEGFWCCPSPVLFQKSIKSHPLSQRRHTPPPTTPKVPVYKARDHPLNKKPLPSSLRSFLVSSDDEMSSNSDPADLSPRTFGGRALKPNIENSESKAAFVFGDPATSDLMVVLSGKQGFSVRMSVHRNVLVEHSSVFADKLSRPTPVSRVEIGNCLDVEIYVETVGLMYCKEMKQRFNRETVAYVLRVLKVAESLGFNACIQMCLEFLESVPWVDEEEEKVVSSVLRLGSNSARIAPVLKRVTSEIPKSPNDTLAHIIQLVLKSNEEKGRREMKTLVSKLLRESSFHNIGKTDALNENIYNWCQNSLVEMLALFRQASHPAFSDESMDGKDPMARKIAVEADNLLWLVEILTDRQVADGFVAMWASQNELAMLHPKLPIASRHIISCITARLFVGIGRGEMLPMKDTRKLLLQIWLQPLMDDYCWLRHGHRSFDGKMVEEGIGQTVLTLPLEDQQSVLLGWLGSFLKVGDSCPNLQKAFEVWWRRAFVRPYSSSEGWSSCMTQLNLIHIRE</sequence>
<keyword evidence="3" id="KW-0833">Ubl conjugation pathway</keyword>
<reference evidence="7 8" key="1">
    <citation type="journal article" date="2019" name="Nat. Plants">
        <title>Stout camphor tree genome fills gaps in understanding of flowering plant genome evolution.</title>
        <authorList>
            <person name="Chaw S.M."/>
            <person name="Liu Y.C."/>
            <person name="Wu Y.W."/>
            <person name="Wang H.Y."/>
            <person name="Lin C.I."/>
            <person name="Wu C.S."/>
            <person name="Ke H.M."/>
            <person name="Chang L.Y."/>
            <person name="Hsu C.Y."/>
            <person name="Yang H.T."/>
            <person name="Sudianto E."/>
            <person name="Hsu M.H."/>
            <person name="Wu K.P."/>
            <person name="Wang L.N."/>
            <person name="Leebens-Mack J.H."/>
            <person name="Tsai I.J."/>
        </authorList>
    </citation>
    <scope>NUCLEOTIDE SEQUENCE [LARGE SCALE GENOMIC DNA]</scope>
    <source>
        <strain evidence="8">cv. Chaw 1501</strain>
        <tissue evidence="7">Young leaves</tissue>
    </source>
</reference>
<dbReference type="Pfam" id="PF00651">
    <property type="entry name" value="BTB"/>
    <property type="match status" value="1"/>
</dbReference>